<dbReference type="RefSeq" id="XP_001330561.1">
    <property type="nucleotide sequence ID" value="XM_001330525.1"/>
</dbReference>
<dbReference type="KEGG" id="tva:4759990"/>
<proteinExistence type="predicted"/>
<accession>A2EYT9</accession>
<sequence length="262" mass="31065">MSQVPSDFFSDNFDFDEFYDPENIMDWAQDPFIETYDIENEQYVSQMLERKRSTFRKFGSKGESLPNNWEEKLYQLMFLPITYGIQRMTFPEIKIPSSNHCIMANSNDVCFPFDCEDWAKILSCDGTLNIYCSYNDTKQCKYFCKWLPIVVREITEYIYVKITQLLMENNQFEEKLESMYWWQIIKNRSAYIPNWGKNISCILIQPISECKNRIFPCPIVQSLLETIDQKPSDVVQINENETSLESDKISRIVKKCSNEPMV</sequence>
<evidence type="ECO:0000313" key="2">
    <source>
        <dbReference type="Proteomes" id="UP000001542"/>
    </source>
</evidence>
<dbReference type="VEuPathDB" id="TrichDB:TVAGG3_0254330"/>
<dbReference type="EMBL" id="DS113544">
    <property type="protein sequence ID" value="EAY02158.1"/>
    <property type="molecule type" value="Genomic_DNA"/>
</dbReference>
<evidence type="ECO:0000313" key="1">
    <source>
        <dbReference type="EMBL" id="EAY02158.1"/>
    </source>
</evidence>
<protein>
    <submittedName>
        <fullName evidence="1">Uncharacterized protein</fullName>
    </submittedName>
</protein>
<dbReference type="AlphaFoldDB" id="A2EYT9"/>
<dbReference type="Proteomes" id="UP000001542">
    <property type="component" value="Unassembled WGS sequence"/>
</dbReference>
<gene>
    <name evidence="1" type="ORF">TVAG_213570</name>
</gene>
<dbReference type="InParanoid" id="A2EYT9"/>
<dbReference type="VEuPathDB" id="TrichDB:TVAG_213570"/>
<keyword evidence="2" id="KW-1185">Reference proteome</keyword>
<reference evidence="1" key="1">
    <citation type="submission" date="2006-10" db="EMBL/GenBank/DDBJ databases">
        <authorList>
            <person name="Amadeo P."/>
            <person name="Zhao Q."/>
            <person name="Wortman J."/>
            <person name="Fraser-Liggett C."/>
            <person name="Carlton J."/>
        </authorList>
    </citation>
    <scope>NUCLEOTIDE SEQUENCE</scope>
    <source>
        <strain evidence="1">G3</strain>
    </source>
</reference>
<reference evidence="1" key="2">
    <citation type="journal article" date="2007" name="Science">
        <title>Draft genome sequence of the sexually transmitted pathogen Trichomonas vaginalis.</title>
        <authorList>
            <person name="Carlton J.M."/>
            <person name="Hirt R.P."/>
            <person name="Silva J.C."/>
            <person name="Delcher A.L."/>
            <person name="Schatz M."/>
            <person name="Zhao Q."/>
            <person name="Wortman J.R."/>
            <person name="Bidwell S.L."/>
            <person name="Alsmark U.C.M."/>
            <person name="Besteiro S."/>
            <person name="Sicheritz-Ponten T."/>
            <person name="Noel C.J."/>
            <person name="Dacks J.B."/>
            <person name="Foster P.G."/>
            <person name="Simillion C."/>
            <person name="Van de Peer Y."/>
            <person name="Miranda-Saavedra D."/>
            <person name="Barton G.J."/>
            <person name="Westrop G.D."/>
            <person name="Mueller S."/>
            <person name="Dessi D."/>
            <person name="Fiori P.L."/>
            <person name="Ren Q."/>
            <person name="Paulsen I."/>
            <person name="Zhang H."/>
            <person name="Bastida-Corcuera F.D."/>
            <person name="Simoes-Barbosa A."/>
            <person name="Brown M.T."/>
            <person name="Hayes R.D."/>
            <person name="Mukherjee M."/>
            <person name="Okumura C.Y."/>
            <person name="Schneider R."/>
            <person name="Smith A.J."/>
            <person name="Vanacova S."/>
            <person name="Villalvazo M."/>
            <person name="Haas B.J."/>
            <person name="Pertea M."/>
            <person name="Feldblyum T.V."/>
            <person name="Utterback T.R."/>
            <person name="Shu C.L."/>
            <person name="Osoegawa K."/>
            <person name="de Jong P.J."/>
            <person name="Hrdy I."/>
            <person name="Horvathova L."/>
            <person name="Zubacova Z."/>
            <person name="Dolezal P."/>
            <person name="Malik S.B."/>
            <person name="Logsdon J.M. Jr."/>
            <person name="Henze K."/>
            <person name="Gupta A."/>
            <person name="Wang C.C."/>
            <person name="Dunne R.L."/>
            <person name="Upcroft J.A."/>
            <person name="Upcroft P."/>
            <person name="White O."/>
            <person name="Salzberg S.L."/>
            <person name="Tang P."/>
            <person name="Chiu C.-H."/>
            <person name="Lee Y.-S."/>
            <person name="Embley T.M."/>
            <person name="Coombs G.H."/>
            <person name="Mottram J.C."/>
            <person name="Tachezy J."/>
            <person name="Fraser-Liggett C.M."/>
            <person name="Johnson P.J."/>
        </authorList>
    </citation>
    <scope>NUCLEOTIDE SEQUENCE [LARGE SCALE GENOMIC DNA]</scope>
    <source>
        <strain evidence="1">G3</strain>
    </source>
</reference>
<organism evidence="1 2">
    <name type="scientific">Trichomonas vaginalis (strain ATCC PRA-98 / G3)</name>
    <dbReference type="NCBI Taxonomy" id="412133"/>
    <lineage>
        <taxon>Eukaryota</taxon>
        <taxon>Metamonada</taxon>
        <taxon>Parabasalia</taxon>
        <taxon>Trichomonadida</taxon>
        <taxon>Trichomonadidae</taxon>
        <taxon>Trichomonas</taxon>
    </lineage>
</organism>
<name>A2EYT9_TRIV3</name>